<feature type="transmembrane region" description="Helical" evidence="1">
    <location>
        <begin position="88"/>
        <end position="106"/>
    </location>
</feature>
<comment type="caution">
    <text evidence="2">The sequence shown here is derived from an EMBL/GenBank/DDBJ whole genome shotgun (WGS) entry which is preliminary data.</text>
</comment>
<accession>A0A6N8FL81</accession>
<dbReference type="AlphaFoldDB" id="A0A6N8FL81"/>
<protein>
    <submittedName>
        <fullName evidence="2">DUF4181 domain-containing protein</fullName>
    </submittedName>
</protein>
<feature type="transmembrane region" description="Helical" evidence="1">
    <location>
        <begin position="113"/>
        <end position="133"/>
    </location>
</feature>
<evidence type="ECO:0000256" key="1">
    <source>
        <dbReference type="SAM" id="Phobius"/>
    </source>
</evidence>
<feature type="transmembrane region" description="Helical" evidence="1">
    <location>
        <begin position="63"/>
        <end position="82"/>
    </location>
</feature>
<evidence type="ECO:0000313" key="2">
    <source>
        <dbReference type="EMBL" id="MUK90133.1"/>
    </source>
</evidence>
<feature type="transmembrane region" description="Helical" evidence="1">
    <location>
        <begin position="20"/>
        <end position="38"/>
    </location>
</feature>
<gene>
    <name evidence="2" type="ORF">GMD78_17305</name>
</gene>
<keyword evidence="1" id="KW-0812">Transmembrane</keyword>
<dbReference type="EMBL" id="WOCA01000017">
    <property type="protein sequence ID" value="MUK90133.1"/>
    <property type="molecule type" value="Genomic_DNA"/>
</dbReference>
<dbReference type="Pfam" id="PF13789">
    <property type="entry name" value="DUF4181"/>
    <property type="match status" value="1"/>
</dbReference>
<evidence type="ECO:0000313" key="3">
    <source>
        <dbReference type="Proteomes" id="UP000469125"/>
    </source>
</evidence>
<dbReference type="InterPro" id="IPR025441">
    <property type="entry name" value="DUF4181"/>
</dbReference>
<sequence length="136" mass="16409">MLVLIYRSYLGWSAKMFWEMVIYIIVIVIICQLLENYLRKKYKIKKEGFLYQYVNSVHKDGELTITLLFLFSFVYITYNGYIEVPENIIYYFIILFGFRAFMAWKYERASKKYILTMMTLGLMMIGIGLLPYLEFL</sequence>
<organism evidence="2 3">
    <name type="scientific">Ornithinibacillus caprae</name>
    <dbReference type="NCBI Taxonomy" id="2678566"/>
    <lineage>
        <taxon>Bacteria</taxon>
        <taxon>Bacillati</taxon>
        <taxon>Bacillota</taxon>
        <taxon>Bacilli</taxon>
        <taxon>Bacillales</taxon>
        <taxon>Bacillaceae</taxon>
        <taxon>Ornithinibacillus</taxon>
    </lineage>
</organism>
<keyword evidence="1" id="KW-0472">Membrane</keyword>
<name>A0A6N8FL81_9BACI</name>
<dbReference type="Proteomes" id="UP000469125">
    <property type="component" value="Unassembled WGS sequence"/>
</dbReference>
<proteinExistence type="predicted"/>
<reference evidence="2 3" key="1">
    <citation type="submission" date="2019-11" db="EMBL/GenBank/DDBJ databases">
        <authorList>
            <person name="Li X."/>
        </authorList>
    </citation>
    <scope>NUCLEOTIDE SEQUENCE [LARGE SCALE GENOMIC DNA]</scope>
    <source>
        <strain evidence="2 3">L9</strain>
    </source>
</reference>
<keyword evidence="1" id="KW-1133">Transmembrane helix</keyword>
<keyword evidence="3" id="KW-1185">Reference proteome</keyword>